<sequence>MVALLGPNGAGKSTLLDMLLGLRDPSSGTVRAFGMPPTARRARARMGAMLQETTGPPGLTVAETVRLTQHLYPRTTPIGELLALVELTEKADRRVGELSGGERQRLSLALALAGAPELLVLDEPTAALDVAGRRRLLQAIRELAVQDRSIVLATHDLREAQEVADRVVVLHHGRKIADASTQEIVRRVGVSKVHLTTDASVVWIANFPGVTEVSVLRDRRIELLSADPEGLLGALFAAGHQVRDLTVTDADLESAFLTLTQEDAA</sequence>
<dbReference type="PROSITE" id="PS50893">
    <property type="entry name" value="ABC_TRANSPORTER_2"/>
    <property type="match status" value="1"/>
</dbReference>
<dbReference type="PROSITE" id="PS00211">
    <property type="entry name" value="ABC_TRANSPORTER_1"/>
    <property type="match status" value="1"/>
</dbReference>
<keyword evidence="4 7" id="KW-0067">ATP-binding</keyword>
<dbReference type="InterPro" id="IPR050763">
    <property type="entry name" value="ABC_transporter_ATP-binding"/>
</dbReference>
<dbReference type="Proteomes" id="UP001596298">
    <property type="component" value="Unassembled WGS sequence"/>
</dbReference>
<dbReference type="SMART" id="SM00382">
    <property type="entry name" value="AAA"/>
    <property type="match status" value="1"/>
</dbReference>
<keyword evidence="5" id="KW-0046">Antibiotic resistance</keyword>
<evidence type="ECO:0000256" key="2">
    <source>
        <dbReference type="ARBA" id="ARBA00022448"/>
    </source>
</evidence>
<protein>
    <submittedName>
        <fullName evidence="7">ATP-binding cassette domain-containing protein</fullName>
    </submittedName>
</protein>
<evidence type="ECO:0000259" key="6">
    <source>
        <dbReference type="PROSITE" id="PS50893"/>
    </source>
</evidence>
<dbReference type="GO" id="GO:0005524">
    <property type="term" value="F:ATP binding"/>
    <property type="evidence" value="ECO:0007669"/>
    <property type="project" value="UniProtKB-KW"/>
</dbReference>
<proteinExistence type="predicted"/>
<gene>
    <name evidence="7" type="ORF">ACFQDH_12260</name>
</gene>
<dbReference type="InterPro" id="IPR003593">
    <property type="entry name" value="AAA+_ATPase"/>
</dbReference>
<keyword evidence="2" id="KW-0813">Transport</keyword>
<dbReference type="InterPro" id="IPR017871">
    <property type="entry name" value="ABC_transporter-like_CS"/>
</dbReference>
<accession>A0ABW2AGQ7</accession>
<evidence type="ECO:0000313" key="8">
    <source>
        <dbReference type="Proteomes" id="UP001596298"/>
    </source>
</evidence>
<evidence type="ECO:0000256" key="1">
    <source>
        <dbReference type="ARBA" id="ARBA00004202"/>
    </source>
</evidence>
<comment type="subcellular location">
    <subcellularLocation>
        <location evidence="1">Cell membrane</location>
        <topology evidence="1">Peripheral membrane protein</topology>
    </subcellularLocation>
</comment>
<dbReference type="InterPro" id="IPR027417">
    <property type="entry name" value="P-loop_NTPase"/>
</dbReference>
<dbReference type="Gene3D" id="3.40.50.300">
    <property type="entry name" value="P-loop containing nucleotide triphosphate hydrolases"/>
    <property type="match status" value="1"/>
</dbReference>
<organism evidence="7 8">
    <name type="scientific">Flexivirga alba</name>
    <dbReference type="NCBI Taxonomy" id="702742"/>
    <lineage>
        <taxon>Bacteria</taxon>
        <taxon>Bacillati</taxon>
        <taxon>Actinomycetota</taxon>
        <taxon>Actinomycetes</taxon>
        <taxon>Micrococcales</taxon>
        <taxon>Dermacoccaceae</taxon>
        <taxon>Flexivirga</taxon>
    </lineage>
</organism>
<reference evidence="8" key="1">
    <citation type="journal article" date="2019" name="Int. J. Syst. Evol. Microbiol.">
        <title>The Global Catalogue of Microorganisms (GCM) 10K type strain sequencing project: providing services to taxonomists for standard genome sequencing and annotation.</title>
        <authorList>
            <consortium name="The Broad Institute Genomics Platform"/>
            <consortium name="The Broad Institute Genome Sequencing Center for Infectious Disease"/>
            <person name="Wu L."/>
            <person name="Ma J."/>
        </authorList>
    </citation>
    <scope>NUCLEOTIDE SEQUENCE [LARGE SCALE GENOMIC DNA]</scope>
    <source>
        <strain evidence="8">CCUG 58127</strain>
    </source>
</reference>
<keyword evidence="8" id="KW-1185">Reference proteome</keyword>
<evidence type="ECO:0000256" key="4">
    <source>
        <dbReference type="ARBA" id="ARBA00022840"/>
    </source>
</evidence>
<evidence type="ECO:0000256" key="5">
    <source>
        <dbReference type="ARBA" id="ARBA00023251"/>
    </source>
</evidence>
<dbReference type="RefSeq" id="WP_382404857.1">
    <property type="nucleotide sequence ID" value="NZ_JBHSWH010000001.1"/>
</dbReference>
<name>A0ABW2AGQ7_9MICO</name>
<evidence type="ECO:0000256" key="3">
    <source>
        <dbReference type="ARBA" id="ARBA00022741"/>
    </source>
</evidence>
<dbReference type="SUPFAM" id="SSF52540">
    <property type="entry name" value="P-loop containing nucleoside triphosphate hydrolases"/>
    <property type="match status" value="1"/>
</dbReference>
<dbReference type="PANTHER" id="PTHR42711">
    <property type="entry name" value="ABC TRANSPORTER ATP-BINDING PROTEIN"/>
    <property type="match status" value="1"/>
</dbReference>
<dbReference type="EMBL" id="JBHSWH010000001">
    <property type="protein sequence ID" value="MFC6706011.1"/>
    <property type="molecule type" value="Genomic_DNA"/>
</dbReference>
<comment type="caution">
    <text evidence="7">The sequence shown here is derived from an EMBL/GenBank/DDBJ whole genome shotgun (WGS) entry which is preliminary data.</text>
</comment>
<evidence type="ECO:0000313" key="7">
    <source>
        <dbReference type="EMBL" id="MFC6706011.1"/>
    </source>
</evidence>
<dbReference type="PANTHER" id="PTHR42711:SF17">
    <property type="entry name" value="ABC TRANSPORTER ATP-BINDING PROTEIN"/>
    <property type="match status" value="1"/>
</dbReference>
<keyword evidence="3" id="KW-0547">Nucleotide-binding</keyword>
<feature type="domain" description="ABC transporter" evidence="6">
    <location>
        <begin position="1"/>
        <end position="197"/>
    </location>
</feature>
<dbReference type="Pfam" id="PF00005">
    <property type="entry name" value="ABC_tran"/>
    <property type="match status" value="1"/>
</dbReference>
<dbReference type="InterPro" id="IPR003439">
    <property type="entry name" value="ABC_transporter-like_ATP-bd"/>
</dbReference>